<protein>
    <submittedName>
        <fullName evidence="1">Pectate lyase, PelA/Pel-15E family protein</fullName>
    </submittedName>
</protein>
<accession>A0A2N0TNZ3</accession>
<dbReference type="AlphaFoldDB" id="A0A2N0TNZ3"/>
<reference evidence="1 2" key="1">
    <citation type="submission" date="2015-10" db="EMBL/GenBank/DDBJ databases">
        <title>Draft genome sequence of Salegentibacter salinarum KCTC 12975.</title>
        <authorList>
            <person name="Lin W."/>
            <person name="Zheng Q."/>
        </authorList>
    </citation>
    <scope>NUCLEOTIDE SEQUENCE [LARGE SCALE GENOMIC DNA]</scope>
    <source>
        <strain evidence="1 2">KCTC 12975</strain>
    </source>
</reference>
<sequence length="362" mass="41968">MMLQNWVTVFLIFLFSGLLYSQDFQNLTWKEIQHQNRNWYGSEQAIRIADNVILHQNVNGGWLKNTDLTKEITPNEKHELKEKKTKTIGPTIDNGTTHTQLRYLAKVYFETQIEKYKNGFLKGINYLLKAQYENGGWPQYYPIREGYYEHITFNDNAMIGVMNLLRNVASEDENYRFVGEDIKKESEKAIQKGLDVILKTQVRIDGQPTLWCAQHHHKDLSPAKARAYELPSLSGAESVGIIRYLMQIENPSEEVKESIRSAISWFEKHKITGKKVIIKDAPDLPGGKDRVVVENSKAGPLWARFNEIGTGRPIFVGRDGIPKNKLNEIEHERRMGYSYLGNYAEKLLKEDYPKWEKRISTE</sequence>
<dbReference type="InterPro" id="IPR012669">
    <property type="entry name" value="Pectate_lyase"/>
</dbReference>
<dbReference type="GO" id="GO:0016829">
    <property type="term" value="F:lyase activity"/>
    <property type="evidence" value="ECO:0007669"/>
    <property type="project" value="UniProtKB-KW"/>
</dbReference>
<keyword evidence="1" id="KW-0456">Lyase</keyword>
<evidence type="ECO:0000313" key="1">
    <source>
        <dbReference type="EMBL" id="PKD16426.1"/>
    </source>
</evidence>
<dbReference type="Pfam" id="PF09492">
    <property type="entry name" value="Pec_lyase"/>
    <property type="match status" value="1"/>
</dbReference>
<dbReference type="Proteomes" id="UP000232673">
    <property type="component" value="Unassembled WGS sequence"/>
</dbReference>
<proteinExistence type="predicted"/>
<dbReference type="SUPFAM" id="SSF81853">
    <property type="entry name" value="Family 10 polysaccharide lyase"/>
    <property type="match status" value="1"/>
</dbReference>
<dbReference type="NCBIfam" id="TIGR02474">
    <property type="entry name" value="pec_lyase"/>
    <property type="match status" value="1"/>
</dbReference>
<organism evidence="1 2">
    <name type="scientific">Salegentibacter salinarum</name>
    <dbReference type="NCBI Taxonomy" id="447422"/>
    <lineage>
        <taxon>Bacteria</taxon>
        <taxon>Pseudomonadati</taxon>
        <taxon>Bacteroidota</taxon>
        <taxon>Flavobacteriia</taxon>
        <taxon>Flavobacteriales</taxon>
        <taxon>Flavobacteriaceae</taxon>
        <taxon>Salegentibacter</taxon>
    </lineage>
</organism>
<keyword evidence="2" id="KW-1185">Reference proteome</keyword>
<dbReference type="OrthoDB" id="9804686at2"/>
<name>A0A2N0TNZ3_9FLAO</name>
<gene>
    <name evidence="1" type="ORF">APR41_08755</name>
</gene>
<dbReference type="EMBL" id="LKTS01000046">
    <property type="protein sequence ID" value="PKD16426.1"/>
    <property type="molecule type" value="Genomic_DNA"/>
</dbReference>
<dbReference type="Gene3D" id="1.50.10.20">
    <property type="match status" value="1"/>
</dbReference>
<comment type="caution">
    <text evidence="1">The sequence shown here is derived from an EMBL/GenBank/DDBJ whole genome shotgun (WGS) entry which is preliminary data.</text>
</comment>
<evidence type="ECO:0000313" key="2">
    <source>
        <dbReference type="Proteomes" id="UP000232673"/>
    </source>
</evidence>
<dbReference type="STRING" id="447422.SAMN05660903_01786"/>